<dbReference type="SUPFAM" id="SSF49452">
    <property type="entry name" value="Starch-binding domain-like"/>
    <property type="match status" value="2"/>
</dbReference>
<name>A0A6L5R2E4_9MICO</name>
<protein>
    <submittedName>
        <fullName evidence="2">Uncharacterized protein</fullName>
    </submittedName>
</protein>
<organism evidence="2 3">
    <name type="scientific">Agromyces kandeliae</name>
    <dbReference type="NCBI Taxonomy" id="2666141"/>
    <lineage>
        <taxon>Bacteria</taxon>
        <taxon>Bacillati</taxon>
        <taxon>Actinomycetota</taxon>
        <taxon>Actinomycetes</taxon>
        <taxon>Micrococcales</taxon>
        <taxon>Microbacteriaceae</taxon>
        <taxon>Agromyces</taxon>
    </lineage>
</organism>
<gene>
    <name evidence="2" type="ORF">GJR97_10965</name>
</gene>
<dbReference type="PANTHER" id="PTHR30032:SF8">
    <property type="entry name" value="GERMINATION-SPECIFIC N-ACETYLMURAMOYL-L-ALANINE AMIDASE"/>
    <property type="match status" value="1"/>
</dbReference>
<dbReference type="Proteomes" id="UP000476511">
    <property type="component" value="Unassembled WGS sequence"/>
</dbReference>
<feature type="compositionally biased region" description="Low complexity" evidence="1">
    <location>
        <begin position="127"/>
        <end position="138"/>
    </location>
</feature>
<dbReference type="PANTHER" id="PTHR30032">
    <property type="entry name" value="N-ACETYLMURAMOYL-L-ALANINE AMIDASE-RELATED"/>
    <property type="match status" value="1"/>
</dbReference>
<dbReference type="Pfam" id="PF04122">
    <property type="entry name" value="CW_binding_2"/>
    <property type="match status" value="3"/>
</dbReference>
<evidence type="ECO:0000256" key="1">
    <source>
        <dbReference type="SAM" id="MobiDB-lite"/>
    </source>
</evidence>
<accession>A0A6L5R2E4</accession>
<keyword evidence="3" id="KW-1185">Reference proteome</keyword>
<sequence>MSDAYTRLAPTLPAPMTLSLEFSMTAMPLMLPEGRADVTTRQRRRGRTAPCGSIIPVPPCVRRRPGHRPDHQETPVIMLKRALLRRRSSPVGSVSTWRRPMTVRLLASAALVLSWAGLIAPSEPAHASGSASVSGTVSFGDGRPATGGSVTLQTREGYGVSHLGGQVGADGTYSMTGIEPGEYVVAFIPRLRSYANDQQRLDHQGSHGTFWGGTPYRSQAAALVLSEGMSKTGIDGVLPEAGSISGVITGPDDGPVAGAWMEFRFAANRRLGLENDDTVLLPWPTTDEHGRYTIRQLPPGDWAVGVRLQEGSSLREEAYSDKVYYPEGDKVRVSGASDVTGIDVKLTTVAQTGPFGVVSRIAGPDRYATAVEISRASFPDGASVAFIASGRGYADALSGAPLAAMSDGPILLTSPTSIPSSVRTELDRLNPERIVVLGGPVAIASSVETELARLTRGSVTRLAGSDRYETSAVIAQQWVGGARHVYLASGTSFPDALSGAPAAAIEGSPILLTGRTGVPAAIMRETRRLEPVWAYFLGGTAVIDSQVMGAIQSDGGVDLTLYRGGADRYDTSVQQSSDLQPGIEVAYIASGSDFPDALAGAAVAGRTGAPILLTARDSLPSVVEQELRRLRPEQIVILGGESVISRGIQAELERIGTSG</sequence>
<evidence type="ECO:0000313" key="3">
    <source>
        <dbReference type="Proteomes" id="UP000476511"/>
    </source>
</evidence>
<feature type="region of interest" description="Disordered" evidence="1">
    <location>
        <begin position="37"/>
        <end position="71"/>
    </location>
</feature>
<evidence type="ECO:0000313" key="2">
    <source>
        <dbReference type="EMBL" id="MRX44246.1"/>
    </source>
</evidence>
<comment type="caution">
    <text evidence="2">The sequence shown here is derived from an EMBL/GenBank/DDBJ whole genome shotgun (WGS) entry which is preliminary data.</text>
</comment>
<dbReference type="InterPro" id="IPR051922">
    <property type="entry name" value="Bact_Sporulation_Assoc"/>
</dbReference>
<dbReference type="Gene3D" id="3.40.50.12090">
    <property type="match status" value="1"/>
</dbReference>
<dbReference type="AlphaFoldDB" id="A0A6L5R2E4"/>
<dbReference type="InterPro" id="IPR013784">
    <property type="entry name" value="Carb-bd-like_fold"/>
</dbReference>
<dbReference type="EMBL" id="WKJD01000016">
    <property type="protein sequence ID" value="MRX44246.1"/>
    <property type="molecule type" value="Genomic_DNA"/>
</dbReference>
<proteinExistence type="predicted"/>
<dbReference type="GO" id="GO:0030246">
    <property type="term" value="F:carbohydrate binding"/>
    <property type="evidence" value="ECO:0007669"/>
    <property type="project" value="InterPro"/>
</dbReference>
<reference evidence="2 3" key="1">
    <citation type="submission" date="2019-11" db="EMBL/GenBank/DDBJ databases">
        <title>Agromyces kandeliae sp. nov., isolated from mangrove soil.</title>
        <authorList>
            <person name="Wang R."/>
        </authorList>
    </citation>
    <scope>NUCLEOTIDE SEQUENCE [LARGE SCALE GENOMIC DNA]</scope>
    <source>
        <strain evidence="2 3">Q22</strain>
    </source>
</reference>
<dbReference type="InterPro" id="IPR007253">
    <property type="entry name" value="Cell_wall-bd_2"/>
</dbReference>
<feature type="region of interest" description="Disordered" evidence="1">
    <location>
        <begin position="123"/>
        <end position="148"/>
    </location>
</feature>